<dbReference type="RefSeq" id="WP_118598119.1">
    <property type="nucleotide sequence ID" value="NZ_QSHO01000008.1"/>
</dbReference>
<accession>A0A413Z5Y9</accession>
<sequence>MSAVEMQEVNNTVDVFKDDIDMYINLWMEERNIEDLCKISQNRWYNCCKYIYEHVFKVNPKYLKDDNNINNAYDTDKVNEVLDIYIDLCNDYEKVVNIVGFTFFTGIHRDTLNGWVNGVQLGSSGSDICKKLDEMREESLVGLQVSGKGNPMNYMPSLNKYCGFNMPGVRDQGSRVRALTASELPKLGSGNCARLPDNFDNSSPDNGEIVIDNSNNLKPSV</sequence>
<reference evidence="2 3" key="1">
    <citation type="submission" date="2018-08" db="EMBL/GenBank/DDBJ databases">
        <title>A genome reference for cultivated species of the human gut microbiota.</title>
        <authorList>
            <person name="Zou Y."/>
            <person name="Xue W."/>
            <person name="Luo G."/>
        </authorList>
    </citation>
    <scope>NUCLEOTIDE SEQUENCE [LARGE SCALE GENOMIC DNA]</scope>
    <source>
        <strain evidence="2 3">AM37-1AC</strain>
    </source>
</reference>
<feature type="compositionally biased region" description="Polar residues" evidence="1">
    <location>
        <begin position="212"/>
        <end position="221"/>
    </location>
</feature>
<evidence type="ECO:0000256" key="1">
    <source>
        <dbReference type="SAM" id="MobiDB-lite"/>
    </source>
</evidence>
<dbReference type="AlphaFoldDB" id="A0A413Z5Y9"/>
<proteinExistence type="predicted"/>
<dbReference type="EMBL" id="QSHO01000008">
    <property type="protein sequence ID" value="RHC16811.1"/>
    <property type="molecule type" value="Genomic_DNA"/>
</dbReference>
<organism evidence="2 3">
    <name type="scientific">Roseburia intestinalis</name>
    <dbReference type="NCBI Taxonomy" id="166486"/>
    <lineage>
        <taxon>Bacteria</taxon>
        <taxon>Bacillati</taxon>
        <taxon>Bacillota</taxon>
        <taxon>Clostridia</taxon>
        <taxon>Lachnospirales</taxon>
        <taxon>Lachnospiraceae</taxon>
        <taxon>Roseburia</taxon>
    </lineage>
</organism>
<evidence type="ECO:0000313" key="3">
    <source>
        <dbReference type="Proteomes" id="UP000283513"/>
    </source>
</evidence>
<name>A0A413Z5Y9_9FIRM</name>
<gene>
    <name evidence="2" type="ORF">DW856_10935</name>
</gene>
<dbReference type="Proteomes" id="UP000283513">
    <property type="component" value="Unassembled WGS sequence"/>
</dbReference>
<feature type="region of interest" description="Disordered" evidence="1">
    <location>
        <begin position="199"/>
        <end position="221"/>
    </location>
</feature>
<protein>
    <submittedName>
        <fullName evidence="2">Uncharacterized protein</fullName>
    </submittedName>
</protein>
<evidence type="ECO:0000313" key="2">
    <source>
        <dbReference type="EMBL" id="RHC16811.1"/>
    </source>
</evidence>
<comment type="caution">
    <text evidence="2">The sequence shown here is derived from an EMBL/GenBank/DDBJ whole genome shotgun (WGS) entry which is preliminary data.</text>
</comment>